<dbReference type="InterPro" id="IPR042099">
    <property type="entry name" value="ANL_N_sf"/>
</dbReference>
<dbReference type="SMART" id="SM00823">
    <property type="entry name" value="PKS_PP"/>
    <property type="match status" value="4"/>
</dbReference>
<dbReference type="CDD" id="cd05930">
    <property type="entry name" value="A_NRPS"/>
    <property type="match status" value="1"/>
</dbReference>
<dbReference type="NCBIfam" id="NF003417">
    <property type="entry name" value="PRK04813.1"/>
    <property type="match status" value="5"/>
</dbReference>
<dbReference type="PANTHER" id="PTHR45527">
    <property type="entry name" value="NONRIBOSOMAL PEPTIDE SYNTHETASE"/>
    <property type="match status" value="1"/>
</dbReference>
<feature type="domain" description="Carrier" evidence="6">
    <location>
        <begin position="4026"/>
        <end position="4101"/>
    </location>
</feature>
<dbReference type="PROSITE" id="PS50075">
    <property type="entry name" value="CARRIER"/>
    <property type="match status" value="4"/>
</dbReference>
<dbReference type="Gene3D" id="3.40.50.150">
    <property type="entry name" value="Vaccinia Virus protein VP39"/>
    <property type="match status" value="1"/>
</dbReference>
<evidence type="ECO:0000313" key="7">
    <source>
        <dbReference type="EMBL" id="MEJ2866090.1"/>
    </source>
</evidence>
<dbReference type="PANTHER" id="PTHR45527:SF1">
    <property type="entry name" value="FATTY ACID SYNTHASE"/>
    <property type="match status" value="1"/>
</dbReference>
<dbReference type="InterPro" id="IPR036736">
    <property type="entry name" value="ACP-like_sf"/>
</dbReference>
<dbReference type="Gene3D" id="3.40.50.980">
    <property type="match status" value="6"/>
</dbReference>
<dbReference type="Proteomes" id="UP001369736">
    <property type="component" value="Unassembled WGS sequence"/>
</dbReference>
<dbReference type="Gene3D" id="2.30.38.10">
    <property type="entry name" value="Luciferase, Domain 3"/>
    <property type="match status" value="3"/>
</dbReference>
<protein>
    <submittedName>
        <fullName evidence="7">Amino acid adenylation domain-containing protein</fullName>
    </submittedName>
</protein>
<dbReference type="NCBIfam" id="TIGR01733">
    <property type="entry name" value="AA-adenyl-dom"/>
    <property type="match status" value="4"/>
</dbReference>
<evidence type="ECO:0000259" key="6">
    <source>
        <dbReference type="PROSITE" id="PS50075"/>
    </source>
</evidence>
<dbReference type="CDD" id="cd02440">
    <property type="entry name" value="AdoMet_MTases"/>
    <property type="match status" value="1"/>
</dbReference>
<dbReference type="SUPFAM" id="SSF53335">
    <property type="entry name" value="S-adenosyl-L-methionine-dependent methyltransferases"/>
    <property type="match status" value="1"/>
</dbReference>
<accession>A0ABU8MFH3</accession>
<feature type="domain" description="Carrier" evidence="6">
    <location>
        <begin position="2980"/>
        <end position="3055"/>
    </location>
</feature>
<dbReference type="Gene3D" id="3.30.300.30">
    <property type="match status" value="5"/>
</dbReference>
<feature type="domain" description="Carrier" evidence="6">
    <location>
        <begin position="895"/>
        <end position="969"/>
    </location>
</feature>
<dbReference type="SUPFAM" id="SSF52777">
    <property type="entry name" value="CoA-dependent acyltransferases"/>
    <property type="match status" value="8"/>
</dbReference>
<evidence type="ECO:0000313" key="8">
    <source>
        <dbReference type="Proteomes" id="UP001369736"/>
    </source>
</evidence>
<feature type="region of interest" description="Disordered" evidence="5">
    <location>
        <begin position="4097"/>
        <end position="4121"/>
    </location>
</feature>
<evidence type="ECO:0000256" key="2">
    <source>
        <dbReference type="ARBA" id="ARBA00022450"/>
    </source>
</evidence>
<dbReference type="InterPro" id="IPR029063">
    <property type="entry name" value="SAM-dependent_MTases_sf"/>
</dbReference>
<feature type="region of interest" description="Disordered" evidence="5">
    <location>
        <begin position="2964"/>
        <end position="2983"/>
    </location>
</feature>
<feature type="domain" description="Carrier" evidence="6">
    <location>
        <begin position="1919"/>
        <end position="1993"/>
    </location>
</feature>
<dbReference type="InterPro" id="IPR013217">
    <property type="entry name" value="Methyltransf_12"/>
</dbReference>
<organism evidence="7 8">
    <name type="scientific">Actinomycetospora flava</name>
    <dbReference type="NCBI Taxonomy" id="3129232"/>
    <lineage>
        <taxon>Bacteria</taxon>
        <taxon>Bacillati</taxon>
        <taxon>Actinomycetota</taxon>
        <taxon>Actinomycetes</taxon>
        <taxon>Pseudonocardiales</taxon>
        <taxon>Pseudonocardiaceae</taxon>
        <taxon>Actinomycetospora</taxon>
    </lineage>
</organism>
<feature type="region of interest" description="Disordered" evidence="5">
    <location>
        <begin position="1198"/>
        <end position="1221"/>
    </location>
</feature>
<keyword evidence="8" id="KW-1185">Reference proteome</keyword>
<comment type="cofactor">
    <cofactor evidence="1">
        <name>pantetheine 4'-phosphate</name>
        <dbReference type="ChEBI" id="CHEBI:47942"/>
    </cofactor>
</comment>
<sequence length="4487" mass="473962">MSTLADRPSTLGVGRTWPERFAEQVAARGDAIAVELGDASLTYAALADRAARLATVLRGHGAGPERLVGLALPRSIDQVVAQVAVLCAGAAYLPVDPDQPEERIRLVLDDAAPAVLLTTRELREDLPAEWAGRALLLEDLDLAGAAPAPLDPGIPVTGLAYVIYTSGSTGRPKGVLVTHAGVDKLVATQTERLGVGADDRVLAFASPSFDVAFWELCQSLLSGGRLVIVPSELRAPVPELATYAHAHGATVMILPPVLLAAMPADVTLPPGVLLAGTERVAPELVARWGRDHRMFNAYGPTEATVNATLGESHPDALDGASVPIGVPDPLTTARVLDERLAPVADGVPGELYLGGPGLARGYLGRPGLSAERFVADPFGEPGDRLYRTGDLVVRHDEVLDFLGRTDDQVQIRGFRVEPGEVESEMRGHPAVAQAAAVVRDDLPAGRGLVGYVVPSTGDTAGDERVARRVSQWKELHEVLYTAADEDAALFDDGFAGWNSTYDGTDIPREHMRVWRDAVVDRIRALPAGRRVLEIGVGSGLLLTEVAPEVEHYVGIDLSAEGIAALARRVDGDAVLRDRVVLETRPAHEVAGVAGGPFDAVVVNSVAQYFPDAEYLRAVLRDAAGLLAPGGSVLVGDVRHAGLLRTLRAGVETAREPSADLDTLRRAVDASVAWEPELLVHPDFFRVVADELGLAADVELERTPFHDELSRYRYHAVLAPDVSTFRACSAGKYSQGLTWTGSVEEVREALAESPHLRVVGVPNARLIPDLEALARVDGTEPPAVPAADPEDLLALAPGRARATWDPEDPTRFEVLYGDAGPAFRGGGPTGTTTPAPFRDVTAVTSAVREHLRDRLPEHLVPAAVVAVPELPTLPSGKLDRSALPAPDLAAEVEGTAPRTPREELLAALFAELLNLPGIGVHDDFFGVGGDSILSVSLVVRARAAGLEITPRQIFTHRTVAALAGVATAREETADESVAVEIDDTARAALGALGDDHDEVWPVSALQEGFFVHAALSDVYTVQEVVRLRGPVDAGAWRSAVQRLVARHPQLRAGFAQRADGRVVQAIATSVEVPWREVDLRDLDTPATESALDDVVVAERAERFDLAAPPLLRAALVHTDDDAAALVLTFEHIVLDGWSVAVVVRELLADEGDETPDVDAGTHRARYARLPDRAADLAAWRDALAGLDGPTRLLEALAPDAPVGGPEPERAPRHHQRHLGVDEETTSRLVAAARRRGLTLGTVLHGAWALMVGRLTGTRDVVVGSTVSGRDGVLPGIEDAVGLFINTVPVRLRWAPEQSAGDALAALQAHRTELLDHDGVALAALQRELGHGELFDSLVVVENYPQPDGVEAIDVVDAVHYPVALIAAVGPRLDLTVKHDPTRVDAAAAELVVAQLRRTLERLAADLDAPVASIPLRDAPPRHPDTARAVEPMTLTDRIAAQVAATPDAVACIGEDATLTYAELAGRAAGVARQLAGEGPVVGVAVPRSADLVVALAGVLYAGRAYVPLDPDLPRERLAAVIADAGVEVVVTTAGTELPDGPRRVHVEDAGTGDAPPVPADPDDAAYVIFTSGSTGRPKGVVVSHRAIVNRLAWTQDTYGLTGDDRVLQKTPVGFDVSVWEFFWPLVTGAAIVVARPGGHRDPAYLAQLVAQAGVTTMHFVPSMLEAFLAADEVTEDASWAAPLRRVLASGEALPAGAAARWRALTGVPLHNLYGPTEAAVDVTHHPVSDADTVRVPIGAPVWNTTLHVLDGCLAPVPDGVPGELYLAGVQLARGYTGRPGLTAERFVADPFGAPGDRLYRTGDLVRRLPDGEIDYLGRTDEQVKIRGQRIEPGEVEAALAAQPGVARAAVTVRRDGPSPALVGYVVGDADGLREALARELPEAMVPVAVVALDALPLTASGKLDRKALPAPELTAGPAREPATEAERVLCAIFAEVLGRESCGPDDDWFALGGDSISAIGVASRARRAGLAVGPAEVFAGRSPAGVAARVPETSADTTRVEDLRQPVSPDAVTADVAVAEVWPLSPLQEGLFFHAGLDGEADVYRIQETVDLDHRLDADRLRGAVATLLARHDALRAGFTSEGLEEPVQFVAASLEPPVTVVDAPDDDAVAAATADDRAAGFDLASPPLFRVVLVRGPESDRLLISRHLLLWDGWSAWTVLAQLLGAYAGDELEPAGSYRDHLAWLAAQDTDAAMDAWRTALAGLEEPTLVGPDTSEPLREQDLELDADVTERLRALTRERGITAHTVLSTVWGLVLAAATGRSDVVLGTTVAGRPDAVPHVETTVGLFLTTVPTRLVLDGAEPAGALLARVQSERLGLLAHEWVGLGAIQRAAGQRTLFDTLFVYRPEGGEERIADLSARHGVTALRNDDATHYPLTFIVTPGERMRLTLAHTLPDDEAQAWLDRFTTLLDQVLAGPDTAVSALDPLLPAEREAVVAGRDGAPVDLGNVTVADMLAERAARVPDDLALVSGDVELTYRELDAAIDRTARLLRSRGAGPETVVALAVPRSAETVVALFAVLRAGAAYLPLELDHPDERLRETLADAEPVALVTLARVADRFSGVPALVLDDPAVAAERDALPAGPLEDAELGDFARDRADRLDRPAYLIYTSGSTGKPKGVVTPYRGLTNMQINHRTEIFDPVVAAAGGRRLRIAHTVSFAFDMSWEELLWLVEGHEVHVLDEELRRDATRLVAHAAEHAVDVVNVTPTYAEALIEEGLLADRGMPLVLLGGEAVSDTVWSTLRDTDGTLGYNLYGPTEYTINTLGGGTGDSATPTVGRPITNTRAHVLDEWLRPVPDGVPGELYIAGTGLARGYWRRAGLTAERFVADPTDPAGGRMYRTGDLVRRRPGSGGVLDFLGRTDDQVKIRGHRVEPGEVAAALTSHDAVARAAVVADRSGPGGSARLIGYVVPAAGDAAQRSSTIDTALDVAAVRDDLRARLPDHLVPAALVEVDTLPLTVNGKLDTGALPTPDLAPAGGGRPPATEAEETLCGIFAAVLDVPRVGPEDDFFDLGGHSLIATRLLSRVRTALGADVALRDLFDAPTPAALAGRAGTRGAAEPRPELVPRERPAELPLSAAQQRLWMLAQLDETGGSANSAYHYPIVLRVRPDGARLDVDALSAALDDVVARHEPLRTLIDGGSQRVLTDVRVPLTRASAASEEEAAEIVAAEVARPFDLTRRPPLRATVIEVGDEHLLVLVLHHIATDEWSDGPLFADLAAAYAARRDGHAPDLAPLPVTYADYALWQAELLGDGSSEAGRQLAFWAEALAGAPEELELPTDRPRPATPSFTGGTVALPLDADVAEGLRTLARDRGASTFMVLQAAVAVLLARLGAGDDVPLGAPVAGRTDPRLDDLVGFFVNTVVLRTDLSGAPSFGDVVDRVRTVDLAAFAHADVPFETVVEHLDPPRVLARTPLFQVMVGHHVRSGAPLSLPGLEVTEDDVAGTTAKFDLVFSFVESGDDLTLHLEYAADLYDRASAERIAGRFAQVAGAVVATPDAPVAEVDVLAGDERAVLEAVEGRPDARAVPEETLVASFERHADATPHAVAVADEEREVTYAELDALAEGVADRLDGVGPEDVVAVAVPRSVAMVAAVLGVLKRGAAWLPLDLAHPAERLAHMLADSGAARVVVTPETAPRVPDGPEPVVLDDLVATPRRERARPDGLDAAAYVLYTSGSTGRPKGVVVPHEGIGSLAATAVDRMGVGPDSRILQFASVGFDVAAFELTMALTVGGRLEILPDAARVAGPPLTDALHERRITHAILPPSLVAALPEDCVIPDGTTVLVGTETVPPDLVARWADRLDMLVAYGLTEATVNSTLWPTRTDWAGPLPIGEPDPNTVVRVLGPRLERVAPGVVGDLWVGGRGLARGYVGQPGLTASRFLPDPHGRPGARLYRTGDRARWRPDPLASGGWVLDFLGRDDDQIKIRGVRIEPGEVAAALSEHPEVAQAVAVADRDGDLARLVGYVSPVGGTVDVDDVRAAAAARLPEHMVPSLVVALDGPMPLTPNGKVDRRALPAPDWSALVSSAAPSTPEEERLAAIVAEVLRLERVGVDDDFFALGGHSMAAMRLVSGVREALGVELVVRDVFEAPTVAALAARVAGAPRARPRPAPSGPPGEEEPLAPGQRRLLAEGTVRRPDHALVLDGPFDRDALAAAVDDVVARHEPLRTVVGASSRRVAAAGPGLTERTGALEDLARQPFDLAAEPAFRAHLVDGRLLLVLGYTAVDEWSVVPLLRDLSTAYAARRSGTEPAWTPLPVSYTDYVRWAGALPGRPPGERDDLVGLPTSLFPSSGAGGEASVIAVELDAGRRLALDRLARRTRTSLLMVLQAALASALTAEGAGSDLPVVTMDAGRVDAALDDLVGSVADLIVVRTDTSGDPSPEELLDRVRRTDLAAFAHDTAFADVAAHTGLTRPPVALVHHEDVGLAGEQAVLGTLDAVPTGASFADLTLAFWETAPGRPMAIELIHDPAAVDEATARRILERVLAFAT</sequence>
<dbReference type="Pfam" id="PF00501">
    <property type="entry name" value="AMP-binding"/>
    <property type="match status" value="4"/>
</dbReference>
<keyword evidence="3" id="KW-0597">Phosphoprotein</keyword>
<dbReference type="RefSeq" id="WP_337707466.1">
    <property type="nucleotide sequence ID" value="NZ_JBBEGM010000030.1"/>
</dbReference>
<dbReference type="Pfam" id="PF13193">
    <property type="entry name" value="AMP-binding_C"/>
    <property type="match status" value="3"/>
</dbReference>
<dbReference type="CDD" id="cd17646">
    <property type="entry name" value="A_NRPS_AB3403-like"/>
    <property type="match status" value="1"/>
</dbReference>
<evidence type="ECO:0000256" key="4">
    <source>
        <dbReference type="ARBA" id="ARBA00022737"/>
    </source>
</evidence>
<dbReference type="SUPFAM" id="SSF56801">
    <property type="entry name" value="Acetyl-CoA synthetase-like"/>
    <property type="match status" value="4"/>
</dbReference>
<dbReference type="Gene3D" id="3.30.559.10">
    <property type="entry name" value="Chloramphenicol acetyltransferase-like domain"/>
    <property type="match status" value="4"/>
</dbReference>
<dbReference type="InterPro" id="IPR001242">
    <property type="entry name" value="Condensation_dom"/>
</dbReference>
<dbReference type="InterPro" id="IPR000873">
    <property type="entry name" value="AMP-dep_synth/lig_dom"/>
</dbReference>
<proteinExistence type="predicted"/>
<dbReference type="InterPro" id="IPR010071">
    <property type="entry name" value="AA_adenyl_dom"/>
</dbReference>
<dbReference type="InterPro" id="IPR023213">
    <property type="entry name" value="CAT-like_dom_sf"/>
</dbReference>
<dbReference type="Pfam" id="PF00668">
    <property type="entry name" value="Condensation"/>
    <property type="match status" value="4"/>
</dbReference>
<dbReference type="Pfam" id="PF08242">
    <property type="entry name" value="Methyltransf_12"/>
    <property type="match status" value="1"/>
</dbReference>
<dbReference type="InterPro" id="IPR020845">
    <property type="entry name" value="AMP-binding_CS"/>
</dbReference>
<gene>
    <name evidence="7" type="ORF">WCD58_33405</name>
</gene>
<dbReference type="InterPro" id="IPR045851">
    <property type="entry name" value="AMP-bd_C_sf"/>
</dbReference>
<dbReference type="InterPro" id="IPR025110">
    <property type="entry name" value="AMP-bd_C"/>
</dbReference>
<dbReference type="Gene3D" id="3.40.50.12780">
    <property type="entry name" value="N-terminal domain of ligase-like"/>
    <property type="match status" value="1"/>
</dbReference>
<reference evidence="7 8" key="1">
    <citation type="submission" date="2024-03" db="EMBL/GenBank/DDBJ databases">
        <title>Actinomycetospora sp. OC33-EN07, a novel actinomycete isolated from wild orchid (Aerides multiflora).</title>
        <authorList>
            <person name="Suriyachadkun C."/>
        </authorList>
    </citation>
    <scope>NUCLEOTIDE SEQUENCE [LARGE SCALE GENOMIC DNA]</scope>
    <source>
        <strain evidence="7 8">OC33-EN07</strain>
    </source>
</reference>
<dbReference type="PROSITE" id="PS00012">
    <property type="entry name" value="PHOSPHOPANTETHEINE"/>
    <property type="match status" value="3"/>
</dbReference>
<evidence type="ECO:0000256" key="5">
    <source>
        <dbReference type="SAM" id="MobiDB-lite"/>
    </source>
</evidence>
<dbReference type="Gene3D" id="1.10.1200.10">
    <property type="entry name" value="ACP-like"/>
    <property type="match status" value="4"/>
</dbReference>
<comment type="caution">
    <text evidence="7">The sequence shown here is derived from an EMBL/GenBank/DDBJ whole genome shotgun (WGS) entry which is preliminary data.</text>
</comment>
<evidence type="ECO:0000256" key="3">
    <source>
        <dbReference type="ARBA" id="ARBA00022553"/>
    </source>
</evidence>
<dbReference type="Gene3D" id="3.30.559.30">
    <property type="entry name" value="Nonribosomal peptide synthetase, condensation domain"/>
    <property type="match status" value="4"/>
</dbReference>
<dbReference type="SUPFAM" id="SSF47336">
    <property type="entry name" value="ACP-like"/>
    <property type="match status" value="4"/>
</dbReference>
<name>A0ABU8MFH3_9PSEU</name>
<dbReference type="PROSITE" id="PS00455">
    <property type="entry name" value="AMP_BINDING"/>
    <property type="match status" value="4"/>
</dbReference>
<dbReference type="InterPro" id="IPR006162">
    <property type="entry name" value="Ppantetheine_attach_site"/>
</dbReference>
<evidence type="ECO:0000256" key="1">
    <source>
        <dbReference type="ARBA" id="ARBA00001957"/>
    </source>
</evidence>
<dbReference type="InterPro" id="IPR020806">
    <property type="entry name" value="PKS_PP-bd"/>
</dbReference>
<dbReference type="CDD" id="cd19540">
    <property type="entry name" value="LCL_NRPS-like"/>
    <property type="match status" value="1"/>
</dbReference>
<dbReference type="Pfam" id="PF00550">
    <property type="entry name" value="PP-binding"/>
    <property type="match status" value="4"/>
</dbReference>
<keyword evidence="4" id="KW-0677">Repeat</keyword>
<dbReference type="InterPro" id="IPR009081">
    <property type="entry name" value="PP-bd_ACP"/>
</dbReference>
<keyword evidence="2" id="KW-0596">Phosphopantetheine</keyword>
<dbReference type="EMBL" id="JBBEGM010000030">
    <property type="protein sequence ID" value="MEJ2866090.1"/>
    <property type="molecule type" value="Genomic_DNA"/>
</dbReference>